<dbReference type="Gene3D" id="3.90.79.10">
    <property type="entry name" value="Nucleoside Triphosphate Pyrophosphohydrolase"/>
    <property type="match status" value="1"/>
</dbReference>
<comment type="cofactor">
    <cofactor evidence="1">
        <name>Mg(2+)</name>
        <dbReference type="ChEBI" id="CHEBI:18420"/>
    </cofactor>
</comment>
<reference evidence="4 5" key="1">
    <citation type="submission" date="2018-06" db="EMBL/GenBank/DDBJ databases">
        <title>Extensive metabolic versatility and redundancy in microbially diverse, dynamic hydrothermal sediments.</title>
        <authorList>
            <person name="Dombrowski N."/>
            <person name="Teske A."/>
            <person name="Baker B.J."/>
        </authorList>
    </citation>
    <scope>NUCLEOTIDE SEQUENCE [LARGE SCALE GENOMIC DNA]</scope>
    <source>
        <strain evidence="4">B10_G13</strain>
    </source>
</reference>
<dbReference type="PROSITE" id="PS51462">
    <property type="entry name" value="NUDIX"/>
    <property type="match status" value="1"/>
</dbReference>
<keyword evidence="2 4" id="KW-0378">Hydrolase</keyword>
<comment type="caution">
    <text evidence="4">The sequence shown here is derived from an EMBL/GenBank/DDBJ whole genome shotgun (WGS) entry which is preliminary data.</text>
</comment>
<accession>A0A660SQN7</accession>
<dbReference type="AlphaFoldDB" id="A0A660SQN7"/>
<dbReference type="PANTHER" id="PTHR43046">
    <property type="entry name" value="GDP-MANNOSE MANNOSYL HYDROLASE"/>
    <property type="match status" value="1"/>
</dbReference>
<dbReference type="PANTHER" id="PTHR43046:SF14">
    <property type="entry name" value="MUTT_NUDIX FAMILY PROTEIN"/>
    <property type="match status" value="1"/>
</dbReference>
<dbReference type="GO" id="GO:0016787">
    <property type="term" value="F:hydrolase activity"/>
    <property type="evidence" value="ECO:0007669"/>
    <property type="project" value="UniProtKB-KW"/>
</dbReference>
<organism evidence="4 5">
    <name type="scientific">candidate division TA06 bacterium</name>
    <dbReference type="NCBI Taxonomy" id="2250710"/>
    <lineage>
        <taxon>Bacteria</taxon>
        <taxon>Bacteria division TA06</taxon>
    </lineage>
</organism>
<dbReference type="InterPro" id="IPR015797">
    <property type="entry name" value="NUDIX_hydrolase-like_dom_sf"/>
</dbReference>
<evidence type="ECO:0000256" key="1">
    <source>
        <dbReference type="ARBA" id="ARBA00001946"/>
    </source>
</evidence>
<proteinExistence type="predicted"/>
<dbReference type="EMBL" id="QNBD01000025">
    <property type="protein sequence ID" value="RKX72386.1"/>
    <property type="molecule type" value="Genomic_DNA"/>
</dbReference>
<evidence type="ECO:0000313" key="5">
    <source>
        <dbReference type="Proteomes" id="UP000271125"/>
    </source>
</evidence>
<dbReference type="Pfam" id="PF00293">
    <property type="entry name" value="NUDIX"/>
    <property type="match status" value="1"/>
</dbReference>
<gene>
    <name evidence="4" type="ORF">DRP43_00895</name>
</gene>
<dbReference type="InterPro" id="IPR000086">
    <property type="entry name" value="NUDIX_hydrolase_dom"/>
</dbReference>
<dbReference type="Proteomes" id="UP000271125">
    <property type="component" value="Unassembled WGS sequence"/>
</dbReference>
<protein>
    <submittedName>
        <fullName evidence="4">NUDIX hydrolase</fullName>
    </submittedName>
</protein>
<feature type="domain" description="Nudix hydrolase" evidence="3">
    <location>
        <begin position="13"/>
        <end position="150"/>
    </location>
</feature>
<evidence type="ECO:0000259" key="3">
    <source>
        <dbReference type="PROSITE" id="PS51462"/>
    </source>
</evidence>
<dbReference type="CDD" id="cd18880">
    <property type="entry name" value="NUDIX_ADPRase"/>
    <property type="match status" value="1"/>
</dbReference>
<sequence>MRKKGVYILKNYPIRISAKAIIISNDRLLTIKHEQNNEKYFTLPGGGQNHNEDLKSALIRECLEEVGAEIAIDDLVFVRDYIADNHEFAKDDPGFHQVELMFECSILNSSTLHPQSEPDKTQIGIEWISLDDIQNLPLYPKVLKEEIINLQNRCVKHIYLGDVN</sequence>
<evidence type="ECO:0000256" key="2">
    <source>
        <dbReference type="ARBA" id="ARBA00022801"/>
    </source>
</evidence>
<evidence type="ECO:0000313" key="4">
    <source>
        <dbReference type="EMBL" id="RKX72386.1"/>
    </source>
</evidence>
<name>A0A660SQN7_UNCT6</name>
<dbReference type="SUPFAM" id="SSF55811">
    <property type="entry name" value="Nudix"/>
    <property type="match status" value="1"/>
</dbReference>